<dbReference type="PANTHER" id="PTHR45138:SF9">
    <property type="entry name" value="DIGUANYLATE CYCLASE DGCM-RELATED"/>
    <property type="match status" value="1"/>
</dbReference>
<feature type="modified residue" description="4-aspartylphosphate" evidence="3">
    <location>
        <position position="81"/>
    </location>
</feature>
<dbReference type="InterPro" id="IPR000160">
    <property type="entry name" value="GGDEF_dom"/>
</dbReference>
<dbReference type="EC" id="2.7.7.65" evidence="1"/>
<comment type="catalytic activity">
    <reaction evidence="2">
        <text>2 GTP = 3',3'-c-di-GMP + 2 diphosphate</text>
        <dbReference type="Rhea" id="RHEA:24898"/>
        <dbReference type="ChEBI" id="CHEBI:33019"/>
        <dbReference type="ChEBI" id="CHEBI:37565"/>
        <dbReference type="ChEBI" id="CHEBI:58805"/>
        <dbReference type="EC" id="2.7.7.65"/>
    </reaction>
</comment>
<dbReference type="InterPro" id="IPR043128">
    <property type="entry name" value="Rev_trsase/Diguanyl_cyclase"/>
</dbReference>
<evidence type="ECO:0000259" key="5">
    <source>
        <dbReference type="PROSITE" id="PS50887"/>
    </source>
</evidence>
<dbReference type="GO" id="GO:1902201">
    <property type="term" value="P:negative regulation of bacterial-type flagellum-dependent cell motility"/>
    <property type="evidence" value="ECO:0007669"/>
    <property type="project" value="TreeGrafter"/>
</dbReference>
<sequence>MRGTPAEIKDLNMLPSIDDTASADLNSHGAMVLLVDDQVMVGEAIRRALVPEGNIDFHYCSDPYKALTVAVQTRPTVILQDLVLPGVDGLSLVREYRNHPVTRDIPIIVLSTKEDPAIKSAAFAAGANDYLVKLPDSIELVARIRYHSRSYMALVQRDEAYQALRQSQQQLLESNMELRRLTNSDGLTGLGNRRYFDEYLNAEWQRARRDSREISMLMIDVDHFKSYNDTYGHIAGDEALKRVANTIFSSCDRSTDLAARFGGEEFALVLPGTPAGSARLAAEKVRRAVEAMQIPQREADSGPWLTVSVGLATAVPEAERPCTDLIQAADRGLYEAKRQGRNRVVPGQF</sequence>
<feature type="domain" description="Response regulatory" evidence="4">
    <location>
        <begin position="31"/>
        <end position="148"/>
    </location>
</feature>
<dbReference type="STRING" id="477184.KYC_02099"/>
<dbReference type="GO" id="GO:0000160">
    <property type="term" value="P:phosphorelay signal transduction system"/>
    <property type="evidence" value="ECO:0007669"/>
    <property type="project" value="InterPro"/>
</dbReference>
<dbReference type="Gene3D" id="3.30.70.270">
    <property type="match status" value="1"/>
</dbReference>
<dbReference type="InterPro" id="IPR029787">
    <property type="entry name" value="Nucleotide_cyclase"/>
</dbReference>
<dbReference type="CDD" id="cd01949">
    <property type="entry name" value="GGDEF"/>
    <property type="match status" value="1"/>
</dbReference>
<dbReference type="Gene3D" id="3.40.50.2300">
    <property type="match status" value="1"/>
</dbReference>
<evidence type="ECO:0000256" key="3">
    <source>
        <dbReference type="PROSITE-ProRule" id="PRU00169"/>
    </source>
</evidence>
<evidence type="ECO:0000256" key="2">
    <source>
        <dbReference type="ARBA" id="ARBA00034247"/>
    </source>
</evidence>
<evidence type="ECO:0000259" key="4">
    <source>
        <dbReference type="PROSITE" id="PS50110"/>
    </source>
</evidence>
<name>H0F0Y8_9BURK</name>
<feature type="domain" description="GGDEF" evidence="5">
    <location>
        <begin position="212"/>
        <end position="349"/>
    </location>
</feature>
<proteinExistence type="predicted"/>
<dbReference type="GO" id="GO:0005886">
    <property type="term" value="C:plasma membrane"/>
    <property type="evidence" value="ECO:0007669"/>
    <property type="project" value="TreeGrafter"/>
</dbReference>
<dbReference type="FunFam" id="3.30.70.270:FF:000001">
    <property type="entry name" value="Diguanylate cyclase domain protein"/>
    <property type="match status" value="1"/>
</dbReference>
<dbReference type="NCBIfam" id="TIGR00254">
    <property type="entry name" value="GGDEF"/>
    <property type="match status" value="1"/>
</dbReference>
<dbReference type="InterPro" id="IPR001789">
    <property type="entry name" value="Sig_transdc_resp-reg_receiver"/>
</dbReference>
<evidence type="ECO:0000313" key="7">
    <source>
        <dbReference type="Proteomes" id="UP000003113"/>
    </source>
</evidence>
<accession>H0F0Y8</accession>
<dbReference type="eggNOG" id="COG3706">
    <property type="taxonomic scope" value="Bacteria"/>
</dbReference>
<dbReference type="AlphaFoldDB" id="H0F0Y8"/>
<dbReference type="SUPFAM" id="SSF55073">
    <property type="entry name" value="Nucleotide cyclase"/>
    <property type="match status" value="1"/>
</dbReference>
<dbReference type="Pfam" id="PF00072">
    <property type="entry name" value="Response_reg"/>
    <property type="match status" value="1"/>
</dbReference>
<dbReference type="SMART" id="SM00448">
    <property type="entry name" value="REC"/>
    <property type="match status" value="1"/>
</dbReference>
<dbReference type="PROSITE" id="PS50110">
    <property type="entry name" value="RESPONSE_REGULATORY"/>
    <property type="match status" value="1"/>
</dbReference>
<dbReference type="Pfam" id="PF00990">
    <property type="entry name" value="GGDEF"/>
    <property type="match status" value="1"/>
</dbReference>
<evidence type="ECO:0000313" key="6">
    <source>
        <dbReference type="EMBL" id="EHK68026.1"/>
    </source>
</evidence>
<keyword evidence="7" id="KW-1185">Reference proteome</keyword>
<dbReference type="PANTHER" id="PTHR45138">
    <property type="entry name" value="REGULATORY COMPONENTS OF SENSORY TRANSDUCTION SYSTEM"/>
    <property type="match status" value="1"/>
</dbReference>
<comment type="caution">
    <text evidence="6">The sequence shown here is derived from an EMBL/GenBank/DDBJ whole genome shotgun (WGS) entry which is preliminary data.</text>
</comment>
<reference evidence="6 7" key="1">
    <citation type="journal article" date="2012" name="J. Bacteriol.">
        <title>Genome sequence of the highly efficient arsenite-oxidizing bacterium Achromobacter arsenitoxydans SY8.</title>
        <authorList>
            <person name="Li X."/>
            <person name="Hu Y."/>
            <person name="Gong J."/>
            <person name="Lin Y."/>
            <person name="Johnstone L."/>
            <person name="Rensing C."/>
            <person name="Wang G."/>
        </authorList>
    </citation>
    <scope>NUCLEOTIDE SEQUENCE [LARGE SCALE GENOMIC DNA]</scope>
    <source>
        <strain evidence="6 7">SY8</strain>
    </source>
</reference>
<organism evidence="6 7">
    <name type="scientific">Achromobacter arsenitoxydans SY8</name>
    <dbReference type="NCBI Taxonomy" id="477184"/>
    <lineage>
        <taxon>Bacteria</taxon>
        <taxon>Pseudomonadati</taxon>
        <taxon>Pseudomonadota</taxon>
        <taxon>Betaproteobacteria</taxon>
        <taxon>Burkholderiales</taxon>
        <taxon>Alcaligenaceae</taxon>
        <taxon>Achromobacter</taxon>
    </lineage>
</organism>
<evidence type="ECO:0000256" key="1">
    <source>
        <dbReference type="ARBA" id="ARBA00012528"/>
    </source>
</evidence>
<dbReference type="GO" id="GO:0043709">
    <property type="term" value="P:cell adhesion involved in single-species biofilm formation"/>
    <property type="evidence" value="ECO:0007669"/>
    <property type="project" value="TreeGrafter"/>
</dbReference>
<keyword evidence="3" id="KW-0597">Phosphoprotein</keyword>
<dbReference type="SMART" id="SM00267">
    <property type="entry name" value="GGDEF"/>
    <property type="match status" value="1"/>
</dbReference>
<dbReference type="InterPro" id="IPR050469">
    <property type="entry name" value="Diguanylate_Cyclase"/>
</dbReference>
<dbReference type="PROSITE" id="PS50887">
    <property type="entry name" value="GGDEF"/>
    <property type="match status" value="1"/>
</dbReference>
<dbReference type="InterPro" id="IPR011006">
    <property type="entry name" value="CheY-like_superfamily"/>
</dbReference>
<dbReference type="PATRIC" id="fig|477184.5.peg.409"/>
<gene>
    <name evidence="6" type="ORF">KYC_02099</name>
</gene>
<dbReference type="EMBL" id="AGUF01000010">
    <property type="protein sequence ID" value="EHK68026.1"/>
    <property type="molecule type" value="Genomic_DNA"/>
</dbReference>
<dbReference type="GO" id="GO:0052621">
    <property type="term" value="F:diguanylate cyclase activity"/>
    <property type="evidence" value="ECO:0007669"/>
    <property type="project" value="UniProtKB-EC"/>
</dbReference>
<protein>
    <recommendedName>
        <fullName evidence="1">diguanylate cyclase</fullName>
        <ecNumber evidence="1">2.7.7.65</ecNumber>
    </recommendedName>
</protein>
<dbReference type="SUPFAM" id="SSF52172">
    <property type="entry name" value="CheY-like"/>
    <property type="match status" value="1"/>
</dbReference>
<dbReference type="Proteomes" id="UP000003113">
    <property type="component" value="Unassembled WGS sequence"/>
</dbReference>